<evidence type="ECO:0000313" key="2">
    <source>
        <dbReference type="EMBL" id="KAF0712487.1"/>
    </source>
</evidence>
<dbReference type="PANTHER" id="PTHR11670">
    <property type="entry name" value="ACONITASE/IRON-RESPONSIVE ELEMENT FAMILY MEMBER"/>
    <property type="match status" value="1"/>
</dbReference>
<keyword evidence="3" id="KW-1185">Reference proteome</keyword>
<keyword evidence="1" id="KW-0408">Iron</keyword>
<dbReference type="AlphaFoldDB" id="A0A6G0VZK3"/>
<dbReference type="Proteomes" id="UP000478052">
    <property type="component" value="Unassembled WGS sequence"/>
</dbReference>
<gene>
    <name evidence="2" type="ORF">FWK35_00035573</name>
</gene>
<evidence type="ECO:0000313" key="3">
    <source>
        <dbReference type="Proteomes" id="UP000478052"/>
    </source>
</evidence>
<protein>
    <submittedName>
        <fullName evidence="2">Cytoplasmic aconitate hydratase-like isoform X1</fullName>
    </submittedName>
</protein>
<accession>A0A6G0VZK3</accession>
<dbReference type="InterPro" id="IPR015931">
    <property type="entry name" value="Acnase/IPM_dHydase_lsu_aba_1/3"/>
</dbReference>
<comment type="caution">
    <text evidence="2">The sequence shown here is derived from an EMBL/GenBank/DDBJ whole genome shotgun (WGS) entry which is preliminary data.</text>
</comment>
<dbReference type="InterPro" id="IPR036008">
    <property type="entry name" value="Aconitase_4Fe-4S_dom"/>
</dbReference>
<dbReference type="Gene3D" id="3.30.499.10">
    <property type="entry name" value="Aconitase, domain 3"/>
    <property type="match status" value="1"/>
</dbReference>
<reference evidence="2 3" key="1">
    <citation type="submission" date="2019-08" db="EMBL/GenBank/DDBJ databases">
        <title>Whole genome of Aphis craccivora.</title>
        <authorList>
            <person name="Voronova N.V."/>
            <person name="Shulinski R.S."/>
            <person name="Bandarenka Y.V."/>
            <person name="Zhorov D.G."/>
            <person name="Warner D."/>
        </authorList>
    </citation>
    <scope>NUCLEOTIDE SEQUENCE [LARGE SCALE GENOMIC DNA]</scope>
    <source>
        <strain evidence="2">180601</strain>
        <tissue evidence="2">Whole Body</tissue>
    </source>
</reference>
<name>A0A6G0VZK3_APHCR</name>
<evidence type="ECO:0000256" key="1">
    <source>
        <dbReference type="ARBA" id="ARBA00023004"/>
    </source>
</evidence>
<dbReference type="EMBL" id="VUJU01010908">
    <property type="protein sequence ID" value="KAF0712487.1"/>
    <property type="molecule type" value="Genomic_DNA"/>
</dbReference>
<dbReference type="SUPFAM" id="SSF53732">
    <property type="entry name" value="Aconitase iron-sulfur domain"/>
    <property type="match status" value="1"/>
</dbReference>
<dbReference type="InterPro" id="IPR006249">
    <property type="entry name" value="Aconitase/IRP2"/>
</dbReference>
<dbReference type="OrthoDB" id="2279155at2759"/>
<organism evidence="2 3">
    <name type="scientific">Aphis craccivora</name>
    <name type="common">Cowpea aphid</name>
    <dbReference type="NCBI Taxonomy" id="307492"/>
    <lineage>
        <taxon>Eukaryota</taxon>
        <taxon>Metazoa</taxon>
        <taxon>Ecdysozoa</taxon>
        <taxon>Arthropoda</taxon>
        <taxon>Hexapoda</taxon>
        <taxon>Insecta</taxon>
        <taxon>Pterygota</taxon>
        <taxon>Neoptera</taxon>
        <taxon>Paraneoptera</taxon>
        <taxon>Hemiptera</taxon>
        <taxon>Sternorrhyncha</taxon>
        <taxon>Aphidomorpha</taxon>
        <taxon>Aphidoidea</taxon>
        <taxon>Aphididae</taxon>
        <taxon>Aphidini</taxon>
        <taxon>Aphis</taxon>
        <taxon>Aphis</taxon>
    </lineage>
</organism>
<feature type="non-terminal residue" evidence="2">
    <location>
        <position position="117"/>
    </location>
</feature>
<sequence>MRVSWTKLALGEIKQRFLPSSPDVFNKVPMNPYERFKKTINVSNKNYTFFDLPKFGDEYNQLPFSIRVLLESAVRNCDNFQITENDVQNILKWKTNQTIEGGVEVAFKPARVILQVK</sequence>
<proteinExistence type="predicted"/>